<accession>A0A382FH49</accession>
<dbReference type="InterPro" id="IPR045864">
    <property type="entry name" value="aa-tRNA-synth_II/BPL/LPL"/>
</dbReference>
<protein>
    <recommendedName>
        <fullName evidence="2">alanine--tRNA ligase</fullName>
        <ecNumber evidence="2">6.1.1.7</ecNumber>
    </recommendedName>
</protein>
<reference evidence="11" key="1">
    <citation type="submission" date="2018-05" db="EMBL/GenBank/DDBJ databases">
        <authorList>
            <person name="Lanie J.A."/>
            <person name="Ng W.-L."/>
            <person name="Kazmierczak K.M."/>
            <person name="Andrzejewski T.M."/>
            <person name="Davidsen T.M."/>
            <person name="Wayne K.J."/>
            <person name="Tettelin H."/>
            <person name="Glass J.I."/>
            <person name="Rusch D."/>
            <person name="Podicherti R."/>
            <person name="Tsui H.-C.T."/>
            <person name="Winkler M.E."/>
        </authorList>
    </citation>
    <scope>NUCLEOTIDE SEQUENCE</scope>
</reference>
<dbReference type="CDD" id="cd00673">
    <property type="entry name" value="AlaRS_core"/>
    <property type="match status" value="1"/>
</dbReference>
<evidence type="ECO:0000256" key="8">
    <source>
        <dbReference type="ARBA" id="ARBA00022917"/>
    </source>
</evidence>
<dbReference type="GO" id="GO:0005829">
    <property type="term" value="C:cytosol"/>
    <property type="evidence" value="ECO:0007669"/>
    <property type="project" value="TreeGrafter"/>
</dbReference>
<keyword evidence="5" id="KW-0547">Nucleotide-binding</keyword>
<proteinExistence type="inferred from homology"/>
<sequence length="213" mass="24682">MADQKAQPLSSEEIRNSFLDFFKEKNHVQLPAWPLVPVGDPTTLFTSAGMQQFKPYFIGLEVPEHKRVTTIQPCFRTPDIEEVGDLSHLTAFEMMGNFSFGDYFKSEIITWAFELLTEIYKIPNQNLHFSIFSEDEEAYGAWRDLGIGDDQIHRYGQDENYWFSGPTGPCGPDSEIFYDFAPDKGLQNTDPARQNDRFLEIWNLVFMQNLRDE</sequence>
<evidence type="ECO:0000256" key="9">
    <source>
        <dbReference type="ARBA" id="ARBA00023146"/>
    </source>
</evidence>
<dbReference type="PANTHER" id="PTHR11777:SF9">
    <property type="entry name" value="ALANINE--TRNA LIGASE, CYTOPLASMIC"/>
    <property type="match status" value="1"/>
</dbReference>
<evidence type="ECO:0000256" key="1">
    <source>
        <dbReference type="ARBA" id="ARBA00008226"/>
    </source>
</evidence>
<evidence type="ECO:0000313" key="11">
    <source>
        <dbReference type="EMBL" id="SVB61533.1"/>
    </source>
</evidence>
<dbReference type="GO" id="GO:0006419">
    <property type="term" value="P:alanyl-tRNA aminoacylation"/>
    <property type="evidence" value="ECO:0007669"/>
    <property type="project" value="InterPro"/>
</dbReference>
<dbReference type="PANTHER" id="PTHR11777">
    <property type="entry name" value="ALANYL-TRNA SYNTHETASE"/>
    <property type="match status" value="1"/>
</dbReference>
<evidence type="ECO:0000256" key="2">
    <source>
        <dbReference type="ARBA" id="ARBA00013168"/>
    </source>
</evidence>
<evidence type="ECO:0000259" key="10">
    <source>
        <dbReference type="PROSITE" id="PS50860"/>
    </source>
</evidence>
<dbReference type="Pfam" id="PF01411">
    <property type="entry name" value="tRNA-synt_2c"/>
    <property type="match status" value="1"/>
</dbReference>
<evidence type="ECO:0000256" key="4">
    <source>
        <dbReference type="ARBA" id="ARBA00022598"/>
    </source>
</evidence>
<dbReference type="Gene3D" id="3.30.930.10">
    <property type="entry name" value="Bira Bifunctional Protein, Domain 2"/>
    <property type="match status" value="1"/>
</dbReference>
<evidence type="ECO:0000256" key="3">
    <source>
        <dbReference type="ARBA" id="ARBA00022555"/>
    </source>
</evidence>
<dbReference type="SUPFAM" id="SSF55681">
    <property type="entry name" value="Class II aaRS and biotin synthetases"/>
    <property type="match status" value="1"/>
</dbReference>
<dbReference type="EC" id="6.1.1.7" evidence="2"/>
<dbReference type="InterPro" id="IPR018164">
    <property type="entry name" value="Ala-tRNA-synth_IIc_N"/>
</dbReference>
<dbReference type="GO" id="GO:0004813">
    <property type="term" value="F:alanine-tRNA ligase activity"/>
    <property type="evidence" value="ECO:0007669"/>
    <property type="project" value="UniProtKB-EC"/>
</dbReference>
<keyword evidence="6" id="KW-0067">ATP-binding</keyword>
<gene>
    <name evidence="11" type="ORF">METZ01_LOCUS214387</name>
</gene>
<organism evidence="11">
    <name type="scientific">marine metagenome</name>
    <dbReference type="NCBI Taxonomy" id="408172"/>
    <lineage>
        <taxon>unclassified sequences</taxon>
        <taxon>metagenomes</taxon>
        <taxon>ecological metagenomes</taxon>
    </lineage>
</organism>
<dbReference type="GO" id="GO:0000049">
    <property type="term" value="F:tRNA binding"/>
    <property type="evidence" value="ECO:0007669"/>
    <property type="project" value="UniProtKB-KW"/>
</dbReference>
<dbReference type="GO" id="GO:0005524">
    <property type="term" value="F:ATP binding"/>
    <property type="evidence" value="ECO:0007669"/>
    <property type="project" value="UniProtKB-KW"/>
</dbReference>
<evidence type="ECO:0000256" key="6">
    <source>
        <dbReference type="ARBA" id="ARBA00022840"/>
    </source>
</evidence>
<keyword evidence="3" id="KW-0820">tRNA-binding</keyword>
<dbReference type="AlphaFoldDB" id="A0A382FH49"/>
<feature type="domain" description="Alanyl-transfer RNA synthetases family profile" evidence="10">
    <location>
        <begin position="9"/>
        <end position="213"/>
    </location>
</feature>
<keyword evidence="4" id="KW-0436">Ligase</keyword>
<dbReference type="GO" id="GO:0002161">
    <property type="term" value="F:aminoacyl-tRNA deacylase activity"/>
    <property type="evidence" value="ECO:0007669"/>
    <property type="project" value="TreeGrafter"/>
</dbReference>
<comment type="similarity">
    <text evidence="1">Belongs to the class-II aminoacyl-tRNA synthetase family.</text>
</comment>
<feature type="non-terminal residue" evidence="11">
    <location>
        <position position="213"/>
    </location>
</feature>
<evidence type="ECO:0000256" key="5">
    <source>
        <dbReference type="ARBA" id="ARBA00022741"/>
    </source>
</evidence>
<dbReference type="PROSITE" id="PS50860">
    <property type="entry name" value="AA_TRNA_LIGASE_II_ALA"/>
    <property type="match status" value="1"/>
</dbReference>
<dbReference type="EMBL" id="UINC01049580">
    <property type="protein sequence ID" value="SVB61533.1"/>
    <property type="molecule type" value="Genomic_DNA"/>
</dbReference>
<keyword evidence="8" id="KW-0648">Protein biosynthesis</keyword>
<name>A0A382FH49_9ZZZZ</name>
<keyword evidence="7" id="KW-0694">RNA-binding</keyword>
<dbReference type="InterPro" id="IPR018165">
    <property type="entry name" value="Ala-tRNA-synth_IIc_core"/>
</dbReference>
<dbReference type="InterPro" id="IPR050058">
    <property type="entry name" value="Ala-tRNA_ligase"/>
</dbReference>
<evidence type="ECO:0000256" key="7">
    <source>
        <dbReference type="ARBA" id="ARBA00022884"/>
    </source>
</evidence>
<keyword evidence="9" id="KW-0030">Aminoacyl-tRNA synthetase</keyword>